<sequence length="606" mass="67771" precursor="true">MLISVMPATPKPNSKTHHLKSIDLLPVTVKLLWKLRRRKFLKAFSIGLAAPFFYNSAAPSQNYSNSEKSALAKALRSEGKPAPTGATPTQRIATNPTARENQKAGTADWELENPATKREIEGYASLTSVNVGSEIKLFVNTKEPNYTIEIFRTGWYDGLGGRRMNDPIIRKGTRQPPPKEDEASGLIECDWKDPYILRIPDRTEDWISGIYLAKLTASRTGKQSYIIFVVRDDDRKSDILFQSSVTTFQAYNNWGYKSLYRWNSQGKQAYKVSFNRPYAMSPNRKAAYGVGAGEFLTNFQPKRRTSSAGWEYNMVRWLEKEGYDVTYATNIDTHFNSRLLLSHKAFLSVGHDEYWSRDMRENIEAARDEGVSIGFFASNICYWQIRLEPSRITGEVNRTVVAYKEMADLDPLGGLKVKLGAVNSPVEIAAGGQLNYGIDKPERAEIATTNHKSPALYSLVTTRWRDRTLGSPEDALIGVMYETFQVNSDIVIDENAPGWLLEKTGLKKGDKLPGLLGYEVDRMFGNAPKNIVRVAHSPYPHGGGTRYADMTVYTADSGATVFATGSMQWGWGLDDYNAPQLRPPVLNAGAQQITRNVLAKLLSCGH</sequence>
<dbReference type="HOGENOM" id="CLU_030803_0_0_3"/>
<evidence type="ECO:0000259" key="2">
    <source>
        <dbReference type="Pfam" id="PF20254"/>
    </source>
</evidence>
<dbReference type="Proteomes" id="UP000010478">
    <property type="component" value="Chromosome"/>
</dbReference>
<reference evidence="3 4" key="1">
    <citation type="submission" date="2012-05" db="EMBL/GenBank/DDBJ databases">
        <title>Finished chromosome of genome of Oscillatoria sp. PCC 7112.</title>
        <authorList>
            <consortium name="US DOE Joint Genome Institute"/>
            <person name="Gugger M."/>
            <person name="Coursin T."/>
            <person name="Rippka R."/>
            <person name="Tandeau De Marsac N."/>
            <person name="Huntemann M."/>
            <person name="Wei C.-L."/>
            <person name="Han J."/>
            <person name="Detter J.C."/>
            <person name="Han C."/>
            <person name="Tapia R."/>
            <person name="Davenport K."/>
            <person name="Daligault H."/>
            <person name="Erkkila T."/>
            <person name="Gu W."/>
            <person name="Munk A.C.C."/>
            <person name="Teshima H."/>
            <person name="Xu Y."/>
            <person name="Chain P."/>
            <person name="Chen A."/>
            <person name="Krypides N."/>
            <person name="Mavromatis K."/>
            <person name="Markowitz V."/>
            <person name="Szeto E."/>
            <person name="Ivanova N."/>
            <person name="Mikhailova N."/>
            <person name="Ovchinnikova G."/>
            <person name="Pagani I."/>
            <person name="Pati A."/>
            <person name="Goodwin L."/>
            <person name="Peters L."/>
            <person name="Pitluck S."/>
            <person name="Woyke T."/>
            <person name="Kerfeld C."/>
        </authorList>
    </citation>
    <scope>NUCLEOTIDE SEQUENCE [LARGE SCALE GENOMIC DNA]</scope>
    <source>
        <strain evidence="3 4">PCC 7112</strain>
    </source>
</reference>
<dbReference type="EMBL" id="CP003614">
    <property type="protein sequence ID" value="AFZ06058.1"/>
    <property type="molecule type" value="Genomic_DNA"/>
</dbReference>
<organism evidence="3 4">
    <name type="scientific">Phormidium nigroviride PCC 7112</name>
    <dbReference type="NCBI Taxonomy" id="179408"/>
    <lineage>
        <taxon>Bacteria</taxon>
        <taxon>Bacillati</taxon>
        <taxon>Cyanobacteriota</taxon>
        <taxon>Cyanophyceae</taxon>
        <taxon>Oscillatoriophycideae</taxon>
        <taxon>Oscillatoriales</taxon>
        <taxon>Oscillatoriaceae</taxon>
        <taxon>Phormidium</taxon>
    </lineage>
</organism>
<evidence type="ECO:0000313" key="4">
    <source>
        <dbReference type="Proteomes" id="UP000010478"/>
    </source>
</evidence>
<dbReference type="PATRIC" id="fig|179408.3.peg.1856"/>
<keyword evidence="4" id="KW-1185">Reference proteome</keyword>
<feature type="domain" description="N,N-dimethylformamidase beta subunit-like C-terminal" evidence="2">
    <location>
        <begin position="448"/>
        <end position="575"/>
    </location>
</feature>
<gene>
    <name evidence="3" type="ORF">Osc7112_1538</name>
</gene>
<protein>
    <recommendedName>
        <fullName evidence="2">N,N-dimethylformamidase beta subunit-like C-terminal domain-containing protein</fullName>
    </recommendedName>
</protein>
<name>K9VD50_9CYAN</name>
<feature type="compositionally biased region" description="Polar residues" evidence="1">
    <location>
        <begin position="86"/>
        <end position="99"/>
    </location>
</feature>
<evidence type="ECO:0000256" key="1">
    <source>
        <dbReference type="SAM" id="MobiDB-lite"/>
    </source>
</evidence>
<feature type="region of interest" description="Disordered" evidence="1">
    <location>
        <begin position="75"/>
        <end position="112"/>
    </location>
</feature>
<dbReference type="Pfam" id="PF20254">
    <property type="entry name" value="DMFA2_C"/>
    <property type="match status" value="2"/>
</dbReference>
<accession>K9VD50</accession>
<dbReference type="eggNOG" id="COG3266">
    <property type="taxonomic scope" value="Bacteria"/>
</dbReference>
<proteinExistence type="predicted"/>
<dbReference type="STRING" id="179408.Osc7112_1538"/>
<dbReference type="InterPro" id="IPR046540">
    <property type="entry name" value="DMFA2_C"/>
</dbReference>
<feature type="domain" description="N,N-dimethylformamidase beta subunit-like C-terminal" evidence="2">
    <location>
        <begin position="147"/>
        <end position="407"/>
    </location>
</feature>
<evidence type="ECO:0000313" key="3">
    <source>
        <dbReference type="EMBL" id="AFZ06058.1"/>
    </source>
</evidence>
<dbReference type="AlphaFoldDB" id="K9VD50"/>
<dbReference type="KEGG" id="oni:Osc7112_1538"/>